<dbReference type="AlphaFoldDB" id="C7GJJ8"/>
<sequence>MFESFVNEGTAFLLFAKDERIRFKHDKYKALPIDVRNAEGNVPLHSCRGLSISFKFFHNVAFLSCWILVFKRSKGCNATADVSPPKKPPIKCDEFLGLVACSVMYAASQIVYLLVVPAVLFAFLLV</sequence>
<accession>C7GJJ8</accession>
<proteinExistence type="predicted"/>
<gene>
    <name evidence="2" type="ORF">C1Q_00408</name>
</gene>
<protein>
    <submittedName>
        <fullName evidence="2">YDL118W-like protein</fullName>
    </submittedName>
</protein>
<evidence type="ECO:0000256" key="1">
    <source>
        <dbReference type="SAM" id="Phobius"/>
    </source>
</evidence>
<organism evidence="2 3">
    <name type="scientific">Saccharomyces cerevisiae (strain JAY291)</name>
    <name type="common">Baker's yeast</name>
    <dbReference type="NCBI Taxonomy" id="574961"/>
    <lineage>
        <taxon>Eukaryota</taxon>
        <taxon>Fungi</taxon>
        <taxon>Dikarya</taxon>
        <taxon>Ascomycota</taxon>
        <taxon>Saccharomycotina</taxon>
        <taxon>Saccharomycetes</taxon>
        <taxon>Saccharomycetales</taxon>
        <taxon>Saccharomycetaceae</taxon>
        <taxon>Saccharomyces</taxon>
    </lineage>
</organism>
<dbReference type="Proteomes" id="UP000008073">
    <property type="component" value="Unassembled WGS sequence"/>
</dbReference>
<keyword evidence="1" id="KW-0812">Transmembrane</keyword>
<feature type="transmembrane region" description="Helical" evidence="1">
    <location>
        <begin position="95"/>
        <end position="125"/>
    </location>
</feature>
<name>C7GJJ8_YEAS2</name>
<reference evidence="2 3" key="1">
    <citation type="journal article" date="2009" name="Genome Res.">
        <title>Genome structure of a Saccharomyces cerevisiae strain widely used in bioethanol production.</title>
        <authorList>
            <person name="Argueso J.L."/>
            <person name="Carazzolle M.F."/>
            <person name="Mieczkowski P.A."/>
            <person name="Duarte F.M."/>
            <person name="Netto O.V."/>
            <person name="Missawa S.K."/>
            <person name="Galzerani F."/>
            <person name="Costa G.G."/>
            <person name="Vidal R.O."/>
            <person name="Noronha M.F."/>
            <person name="Dominska M."/>
            <person name="Andrietta M.G."/>
            <person name="Andrietta S.R."/>
            <person name="Cunha A.F."/>
            <person name="Gomes L.H."/>
            <person name="Tavares F.C."/>
            <person name="Alcarde A.R."/>
            <person name="Dietrich F.S."/>
            <person name="McCusker J.H."/>
            <person name="Petes T.D."/>
            <person name="Pereira G.A."/>
        </authorList>
    </citation>
    <scope>NUCLEOTIDE SEQUENCE [LARGE SCALE GENOMIC DNA]</scope>
    <source>
        <strain evidence="2 3">JAY291</strain>
    </source>
</reference>
<keyword evidence="1" id="KW-0472">Membrane</keyword>
<evidence type="ECO:0000313" key="2">
    <source>
        <dbReference type="EMBL" id="EEU09034.1"/>
    </source>
</evidence>
<comment type="caution">
    <text evidence="2">The sequence shown here is derived from an EMBL/GenBank/DDBJ whole genome shotgun (WGS) entry which is preliminary data.</text>
</comment>
<dbReference type="EMBL" id="ACFL01000010">
    <property type="protein sequence ID" value="EEU09034.1"/>
    <property type="molecule type" value="Genomic_DNA"/>
</dbReference>
<evidence type="ECO:0000313" key="3">
    <source>
        <dbReference type="Proteomes" id="UP000008073"/>
    </source>
</evidence>
<keyword evidence="1" id="KW-1133">Transmembrane helix</keyword>